<protein>
    <submittedName>
        <fullName evidence="2">Putative secreted protein</fullName>
    </submittedName>
</protein>
<dbReference type="AlphaFoldDB" id="A0A6B0UHN6"/>
<feature type="chain" id="PRO_5025398638" evidence="1">
    <location>
        <begin position="24"/>
        <end position="94"/>
    </location>
</feature>
<dbReference type="EMBL" id="GIFC01004960">
    <property type="protein sequence ID" value="MXU87043.1"/>
    <property type="molecule type" value="Transcribed_RNA"/>
</dbReference>
<evidence type="ECO:0000256" key="1">
    <source>
        <dbReference type="SAM" id="SignalP"/>
    </source>
</evidence>
<sequence length="94" mass="10933">MLYFFLFCICLHLFFCFFSSVQGAIWICCTTSMLRVIPTKRTILYFLRAMQTFCQTKLHLTIVDPFSVAKVSLSEQSIYTTAHCTFILPAEKKK</sequence>
<reference evidence="2" key="1">
    <citation type="submission" date="2019-12" db="EMBL/GenBank/DDBJ databases">
        <title>An insight into the sialome of adult female Ixodes ricinus ticks feeding for 6 days.</title>
        <authorList>
            <person name="Perner J."/>
            <person name="Ribeiro J.M.C."/>
        </authorList>
    </citation>
    <scope>NUCLEOTIDE SEQUENCE</scope>
    <source>
        <strain evidence="2">Semi-engorged</strain>
        <tissue evidence="2">Salivary glands</tissue>
    </source>
</reference>
<name>A0A6B0UHN6_IXORI</name>
<evidence type="ECO:0000313" key="2">
    <source>
        <dbReference type="EMBL" id="MXU87043.1"/>
    </source>
</evidence>
<keyword evidence="1" id="KW-0732">Signal</keyword>
<accession>A0A6B0UHN6</accession>
<organism evidence="2">
    <name type="scientific">Ixodes ricinus</name>
    <name type="common">Common tick</name>
    <name type="synonym">Acarus ricinus</name>
    <dbReference type="NCBI Taxonomy" id="34613"/>
    <lineage>
        <taxon>Eukaryota</taxon>
        <taxon>Metazoa</taxon>
        <taxon>Ecdysozoa</taxon>
        <taxon>Arthropoda</taxon>
        <taxon>Chelicerata</taxon>
        <taxon>Arachnida</taxon>
        <taxon>Acari</taxon>
        <taxon>Parasitiformes</taxon>
        <taxon>Ixodida</taxon>
        <taxon>Ixodoidea</taxon>
        <taxon>Ixodidae</taxon>
        <taxon>Ixodinae</taxon>
        <taxon>Ixodes</taxon>
    </lineage>
</organism>
<feature type="signal peptide" evidence="1">
    <location>
        <begin position="1"/>
        <end position="23"/>
    </location>
</feature>
<proteinExistence type="predicted"/>